<reference evidence="1 2" key="1">
    <citation type="submission" date="2018-06" db="EMBL/GenBank/DDBJ databases">
        <title>The Genome of Cuscuta australis (Dodder) Provides Insight into the Evolution of Plant Parasitism.</title>
        <authorList>
            <person name="Liu H."/>
        </authorList>
    </citation>
    <scope>NUCLEOTIDE SEQUENCE [LARGE SCALE GENOMIC DNA]</scope>
    <source>
        <strain evidence="2">cv. Yunnan</strain>
        <tissue evidence="1">Vines</tissue>
    </source>
</reference>
<sequence>MYIYGGMNSSYCFLSDLHMLDLKNWTWRKLVCTDPAWRFRPGGTTLPGHSLIAWNNKLLLMVGHTKDLSQETILMKEFDPLKMFGWTSRLKKRIDHLHEEVNL</sequence>
<evidence type="ECO:0000313" key="1">
    <source>
        <dbReference type="EMBL" id="RAL42478.1"/>
    </source>
</evidence>
<keyword evidence="2" id="KW-1185">Reference proteome</keyword>
<name>A0A328DD72_9ASTE</name>
<gene>
    <name evidence="1" type="ORF">DM860_016765</name>
</gene>
<dbReference type="Proteomes" id="UP000249390">
    <property type="component" value="Unassembled WGS sequence"/>
</dbReference>
<dbReference type="Pfam" id="PF01344">
    <property type="entry name" value="Kelch_1"/>
    <property type="match status" value="1"/>
</dbReference>
<protein>
    <recommendedName>
        <fullName evidence="3">F-box associated domain-containing protein</fullName>
    </recommendedName>
</protein>
<accession>A0A328DD72</accession>
<dbReference type="AlphaFoldDB" id="A0A328DD72"/>
<dbReference type="InterPro" id="IPR006652">
    <property type="entry name" value="Kelch_1"/>
</dbReference>
<dbReference type="Gene3D" id="2.120.10.80">
    <property type="entry name" value="Kelch-type beta propeller"/>
    <property type="match status" value="1"/>
</dbReference>
<comment type="caution">
    <text evidence="1">The sequence shown here is derived from an EMBL/GenBank/DDBJ whole genome shotgun (WGS) entry which is preliminary data.</text>
</comment>
<evidence type="ECO:0008006" key="3">
    <source>
        <dbReference type="Google" id="ProtNLM"/>
    </source>
</evidence>
<proteinExistence type="predicted"/>
<dbReference type="SUPFAM" id="SSF117281">
    <property type="entry name" value="Kelch motif"/>
    <property type="match status" value="1"/>
</dbReference>
<dbReference type="EMBL" id="NQVE01000170">
    <property type="protein sequence ID" value="RAL42478.1"/>
    <property type="molecule type" value="Genomic_DNA"/>
</dbReference>
<evidence type="ECO:0000313" key="2">
    <source>
        <dbReference type="Proteomes" id="UP000249390"/>
    </source>
</evidence>
<organism evidence="1 2">
    <name type="scientific">Cuscuta australis</name>
    <dbReference type="NCBI Taxonomy" id="267555"/>
    <lineage>
        <taxon>Eukaryota</taxon>
        <taxon>Viridiplantae</taxon>
        <taxon>Streptophyta</taxon>
        <taxon>Embryophyta</taxon>
        <taxon>Tracheophyta</taxon>
        <taxon>Spermatophyta</taxon>
        <taxon>Magnoliopsida</taxon>
        <taxon>eudicotyledons</taxon>
        <taxon>Gunneridae</taxon>
        <taxon>Pentapetalae</taxon>
        <taxon>asterids</taxon>
        <taxon>lamiids</taxon>
        <taxon>Solanales</taxon>
        <taxon>Convolvulaceae</taxon>
        <taxon>Cuscuteae</taxon>
        <taxon>Cuscuta</taxon>
        <taxon>Cuscuta subgen. Grammica</taxon>
        <taxon>Cuscuta sect. Cleistogrammica</taxon>
    </lineage>
</organism>
<dbReference type="InterPro" id="IPR015915">
    <property type="entry name" value="Kelch-typ_b-propeller"/>
</dbReference>